<keyword evidence="3 6" id="KW-1133">Transmembrane helix</keyword>
<protein>
    <submittedName>
        <fullName evidence="7">TWiK family of potassium channels protein 7-like</fullName>
    </submittedName>
</protein>
<evidence type="ECO:0000313" key="7">
    <source>
        <dbReference type="EMBL" id="KAF0772778.1"/>
    </source>
</evidence>
<keyword evidence="7" id="KW-0406">Ion transport</keyword>
<dbReference type="AlphaFoldDB" id="A0A6G0ZPF4"/>
<name>A0A6G0ZPF4_APHCR</name>
<feature type="region of interest" description="Disordered" evidence="5">
    <location>
        <begin position="75"/>
        <end position="95"/>
    </location>
</feature>
<dbReference type="EMBL" id="VUJU01000136">
    <property type="protein sequence ID" value="KAF0772778.1"/>
    <property type="molecule type" value="Genomic_DNA"/>
</dbReference>
<dbReference type="Proteomes" id="UP000478052">
    <property type="component" value="Unassembled WGS sequence"/>
</dbReference>
<dbReference type="Gene3D" id="1.10.287.70">
    <property type="match status" value="1"/>
</dbReference>
<sequence length="114" mass="13008">MGKLVTILYAIVGMPLFLLYLSNIGDILAKSFKWIYAKCCLCRNCKKRRKRMLAIQRKEQWKMDMRDFKLNTGVLTEGEESDDEGTTDGSSSLSFNDTQEVTVPILLCLFIMVG</sequence>
<comment type="caution">
    <text evidence="7">The sequence shown here is derived from an EMBL/GenBank/DDBJ whole genome shotgun (WGS) entry which is preliminary data.</text>
</comment>
<keyword evidence="7" id="KW-0407">Ion channel</keyword>
<evidence type="ECO:0000256" key="4">
    <source>
        <dbReference type="ARBA" id="ARBA00023136"/>
    </source>
</evidence>
<evidence type="ECO:0000313" key="8">
    <source>
        <dbReference type="Proteomes" id="UP000478052"/>
    </source>
</evidence>
<evidence type="ECO:0000256" key="5">
    <source>
        <dbReference type="SAM" id="MobiDB-lite"/>
    </source>
</evidence>
<evidence type="ECO:0000256" key="2">
    <source>
        <dbReference type="ARBA" id="ARBA00022692"/>
    </source>
</evidence>
<dbReference type="OrthoDB" id="6630516at2759"/>
<dbReference type="GO" id="GO:0015271">
    <property type="term" value="F:outward rectifier potassium channel activity"/>
    <property type="evidence" value="ECO:0007669"/>
    <property type="project" value="TreeGrafter"/>
</dbReference>
<feature type="transmembrane region" description="Helical" evidence="6">
    <location>
        <begin position="6"/>
        <end position="28"/>
    </location>
</feature>
<dbReference type="GO" id="GO:0005886">
    <property type="term" value="C:plasma membrane"/>
    <property type="evidence" value="ECO:0007669"/>
    <property type="project" value="TreeGrafter"/>
</dbReference>
<comment type="subcellular location">
    <subcellularLocation>
        <location evidence="1">Membrane</location>
        <topology evidence="1">Multi-pass membrane protein</topology>
    </subcellularLocation>
</comment>
<evidence type="ECO:0000256" key="1">
    <source>
        <dbReference type="ARBA" id="ARBA00004141"/>
    </source>
</evidence>
<evidence type="ECO:0000256" key="6">
    <source>
        <dbReference type="SAM" id="Phobius"/>
    </source>
</evidence>
<evidence type="ECO:0000256" key="3">
    <source>
        <dbReference type="ARBA" id="ARBA00022989"/>
    </source>
</evidence>
<dbReference type="GO" id="GO:0022841">
    <property type="term" value="F:potassium ion leak channel activity"/>
    <property type="evidence" value="ECO:0007669"/>
    <property type="project" value="TreeGrafter"/>
</dbReference>
<dbReference type="PANTHER" id="PTHR11003">
    <property type="entry name" value="POTASSIUM CHANNEL, SUBFAMILY K"/>
    <property type="match status" value="1"/>
</dbReference>
<keyword evidence="7" id="KW-0813">Transport</keyword>
<dbReference type="SUPFAM" id="SSF81324">
    <property type="entry name" value="Voltage-gated potassium channels"/>
    <property type="match status" value="1"/>
</dbReference>
<proteinExistence type="predicted"/>
<reference evidence="7 8" key="1">
    <citation type="submission" date="2019-08" db="EMBL/GenBank/DDBJ databases">
        <title>Whole genome of Aphis craccivora.</title>
        <authorList>
            <person name="Voronova N.V."/>
            <person name="Shulinski R.S."/>
            <person name="Bandarenka Y.V."/>
            <person name="Zhorov D.G."/>
            <person name="Warner D."/>
        </authorList>
    </citation>
    <scope>NUCLEOTIDE SEQUENCE [LARGE SCALE GENOMIC DNA]</scope>
    <source>
        <strain evidence="7">180601</strain>
        <tissue evidence="7">Whole Body</tissue>
    </source>
</reference>
<keyword evidence="4 6" id="KW-0472">Membrane</keyword>
<feature type="compositionally biased region" description="Acidic residues" evidence="5">
    <location>
        <begin position="77"/>
        <end position="86"/>
    </location>
</feature>
<gene>
    <name evidence="7" type="ORF">FWK35_00021776</name>
</gene>
<keyword evidence="8" id="KW-1185">Reference proteome</keyword>
<accession>A0A6G0ZPF4</accession>
<dbReference type="InterPro" id="IPR003280">
    <property type="entry name" value="2pore_dom_K_chnl"/>
</dbReference>
<organism evidence="7 8">
    <name type="scientific">Aphis craccivora</name>
    <name type="common">Cowpea aphid</name>
    <dbReference type="NCBI Taxonomy" id="307492"/>
    <lineage>
        <taxon>Eukaryota</taxon>
        <taxon>Metazoa</taxon>
        <taxon>Ecdysozoa</taxon>
        <taxon>Arthropoda</taxon>
        <taxon>Hexapoda</taxon>
        <taxon>Insecta</taxon>
        <taxon>Pterygota</taxon>
        <taxon>Neoptera</taxon>
        <taxon>Paraneoptera</taxon>
        <taxon>Hemiptera</taxon>
        <taxon>Sternorrhyncha</taxon>
        <taxon>Aphidomorpha</taxon>
        <taxon>Aphidoidea</taxon>
        <taxon>Aphididae</taxon>
        <taxon>Aphidini</taxon>
        <taxon>Aphis</taxon>
        <taxon>Aphis</taxon>
    </lineage>
</organism>
<dbReference type="GO" id="GO:0030322">
    <property type="term" value="P:stabilization of membrane potential"/>
    <property type="evidence" value="ECO:0007669"/>
    <property type="project" value="TreeGrafter"/>
</dbReference>
<keyword evidence="2 6" id="KW-0812">Transmembrane</keyword>
<dbReference type="PANTHER" id="PTHR11003:SF352">
    <property type="entry name" value="BCDNA.GH04802-RELATED"/>
    <property type="match status" value="1"/>
</dbReference>